<evidence type="ECO:0000256" key="1">
    <source>
        <dbReference type="SAM" id="MobiDB-lite"/>
    </source>
</evidence>
<comment type="caution">
    <text evidence="2">The sequence shown here is derived from an EMBL/GenBank/DDBJ whole genome shotgun (WGS) entry which is preliminary data.</text>
</comment>
<proteinExistence type="predicted"/>
<dbReference type="AlphaFoldDB" id="A0A8K1C9M2"/>
<name>A0A8K1C9M2_PYTOL</name>
<keyword evidence="3" id="KW-1185">Reference proteome</keyword>
<protein>
    <recommendedName>
        <fullName evidence="4">M96 mating-specific protein family</fullName>
    </recommendedName>
</protein>
<organism evidence="2 3">
    <name type="scientific">Pythium oligandrum</name>
    <name type="common">Mycoparasitic fungus</name>
    <dbReference type="NCBI Taxonomy" id="41045"/>
    <lineage>
        <taxon>Eukaryota</taxon>
        <taxon>Sar</taxon>
        <taxon>Stramenopiles</taxon>
        <taxon>Oomycota</taxon>
        <taxon>Peronosporomycetes</taxon>
        <taxon>Pythiales</taxon>
        <taxon>Pythiaceae</taxon>
        <taxon>Pythium</taxon>
    </lineage>
</organism>
<evidence type="ECO:0008006" key="4">
    <source>
        <dbReference type="Google" id="ProtNLM"/>
    </source>
</evidence>
<reference evidence="2" key="1">
    <citation type="submission" date="2019-03" db="EMBL/GenBank/DDBJ databases">
        <title>Long read genome sequence of the mycoparasitic Pythium oligandrum ATCC 38472 isolated from sugarbeet rhizosphere.</title>
        <authorList>
            <person name="Gaulin E."/>
        </authorList>
    </citation>
    <scope>NUCLEOTIDE SEQUENCE</scope>
    <source>
        <strain evidence="2">ATCC 38472_TT</strain>
    </source>
</reference>
<dbReference type="PANTHER" id="PTHR35796">
    <property type="entry name" value="HYPOTHETICAL CYTOSOLIC PROTEIN"/>
    <property type="match status" value="1"/>
</dbReference>
<evidence type="ECO:0000313" key="3">
    <source>
        <dbReference type="Proteomes" id="UP000794436"/>
    </source>
</evidence>
<dbReference type="OrthoDB" id="106293at2759"/>
<dbReference type="Proteomes" id="UP000794436">
    <property type="component" value="Unassembled WGS sequence"/>
</dbReference>
<gene>
    <name evidence="2" type="ORF">Poli38472_007252</name>
</gene>
<feature type="compositionally biased region" description="Polar residues" evidence="1">
    <location>
        <begin position="45"/>
        <end position="61"/>
    </location>
</feature>
<dbReference type="EMBL" id="SPLM01000110">
    <property type="protein sequence ID" value="TMW59107.1"/>
    <property type="molecule type" value="Genomic_DNA"/>
</dbReference>
<evidence type="ECO:0000313" key="2">
    <source>
        <dbReference type="EMBL" id="TMW59107.1"/>
    </source>
</evidence>
<feature type="region of interest" description="Disordered" evidence="1">
    <location>
        <begin position="45"/>
        <end position="72"/>
    </location>
</feature>
<sequence length="400" mass="45396">MNGSNDGQELLENVLSLPSLDESLDFLLALDGSYLSRPAALQFSAPDSSYETQETTATEPSNPKKRKKTRVNKSQELAYLRSTVVELEDQLAALRQEKGETEEPGLRFVESVWEGVATRQQEQRASAEAENTVLRKLLKAQIRVAKRFERLLGKRPYLEFLATPATGTPRTSALDRDSLVDELLASTLQMYSRVDSVLTDPRFHVNTDKSGRQIHLHSEPETFIDVLETRRFPFDYRRTADALWAISQRREHHLSWKARSEKFHTSTDSVVVKSFDGTVRVRPQHGGEFRATLVQQRFEEVDRIVIVSHLVAEPRALSEEPVHGVLVHLRSWQTLKRGPDDSTRMQGYHIARPEVVELAPNQHTMVGAITDFVFLAIDVVFDSDLQLLENQLLLRTTTSA</sequence>
<dbReference type="PANTHER" id="PTHR35796:SF3">
    <property type="entry name" value="BHLH DOMAIN-CONTAINING PROTEIN"/>
    <property type="match status" value="1"/>
</dbReference>
<accession>A0A8K1C9M2</accession>